<dbReference type="AlphaFoldDB" id="A0A1B0AB55"/>
<reference evidence="2" key="1">
    <citation type="submission" date="2014-03" db="EMBL/GenBank/DDBJ databases">
        <authorList>
            <person name="Aksoy S."/>
            <person name="Warren W."/>
            <person name="Wilson R.K."/>
        </authorList>
    </citation>
    <scope>NUCLEOTIDE SEQUENCE [LARGE SCALE GENOMIC DNA]</scope>
    <source>
        <strain evidence="2">IAEA</strain>
    </source>
</reference>
<evidence type="ECO:0000313" key="1">
    <source>
        <dbReference type="EnsemblMetazoa" id="GPAI039923-PA"/>
    </source>
</evidence>
<sequence length="111" mass="12180">MLYNSAHSTPNHHNHHHQQHIVIKFVFFVADNGAEMCLNFNSIGNINLTFFTGNKVSSPAGKSLYRDVLPSSPRLTRLKCVADSSGISPAMCKLLMAPASGVKQKLSSLER</sequence>
<evidence type="ECO:0000313" key="2">
    <source>
        <dbReference type="Proteomes" id="UP000092445"/>
    </source>
</evidence>
<reference evidence="1" key="2">
    <citation type="submission" date="2020-05" db="UniProtKB">
        <authorList>
            <consortium name="EnsemblMetazoa"/>
        </authorList>
    </citation>
    <scope>IDENTIFICATION</scope>
    <source>
        <strain evidence="1">IAEA</strain>
    </source>
</reference>
<protein>
    <submittedName>
        <fullName evidence="1">Uncharacterized protein</fullName>
    </submittedName>
</protein>
<accession>A0A1B0AB55</accession>
<dbReference type="EnsemblMetazoa" id="GPAI039923-RA">
    <property type="protein sequence ID" value="GPAI039923-PA"/>
    <property type="gene ID" value="GPAI039923"/>
</dbReference>
<dbReference type="VEuPathDB" id="VectorBase:GPAI039923"/>
<keyword evidence="2" id="KW-1185">Reference proteome</keyword>
<organism evidence="1 2">
    <name type="scientific">Glossina pallidipes</name>
    <name type="common">Tsetse fly</name>
    <dbReference type="NCBI Taxonomy" id="7398"/>
    <lineage>
        <taxon>Eukaryota</taxon>
        <taxon>Metazoa</taxon>
        <taxon>Ecdysozoa</taxon>
        <taxon>Arthropoda</taxon>
        <taxon>Hexapoda</taxon>
        <taxon>Insecta</taxon>
        <taxon>Pterygota</taxon>
        <taxon>Neoptera</taxon>
        <taxon>Endopterygota</taxon>
        <taxon>Diptera</taxon>
        <taxon>Brachycera</taxon>
        <taxon>Muscomorpha</taxon>
        <taxon>Hippoboscoidea</taxon>
        <taxon>Glossinidae</taxon>
        <taxon>Glossina</taxon>
    </lineage>
</organism>
<dbReference type="Proteomes" id="UP000092445">
    <property type="component" value="Unassembled WGS sequence"/>
</dbReference>
<proteinExistence type="predicted"/>
<name>A0A1B0AB55_GLOPL</name>